<gene>
    <name evidence="1" type="ordered locus">TOL2_C30740</name>
</gene>
<dbReference type="KEGG" id="dto:TOL2_C30740"/>
<dbReference type="Proteomes" id="UP000007347">
    <property type="component" value="Chromosome"/>
</dbReference>
<sequence>MESLTNDQKIRILDIAKELDIKGANLDRKNVAEKYKELRDLVSESVEGVFKPRQRRVDDHHHGLYDFEKFLRTIVRTDDDYWIICEKVRELFKQLVA</sequence>
<keyword evidence="2" id="KW-1185">Reference proteome</keyword>
<reference evidence="1 2" key="1">
    <citation type="journal article" date="2013" name="Environ. Microbiol.">
        <title>Complete genome, catabolic sub-proteomes and key-metabolites of Desulfobacula toluolica Tol2, a marine, aromatic compound-degrading, sulfate-reducing bacterium.</title>
        <authorList>
            <person name="Wohlbrand L."/>
            <person name="Jacob J.H."/>
            <person name="Kube M."/>
            <person name="Mussmann M."/>
            <person name="Jarling R."/>
            <person name="Beck A."/>
            <person name="Amann R."/>
            <person name="Wilkes H."/>
            <person name="Reinhardt R."/>
            <person name="Rabus R."/>
        </authorList>
    </citation>
    <scope>NUCLEOTIDE SEQUENCE [LARGE SCALE GENOMIC DNA]</scope>
    <source>
        <strain evidence="2">DSM 7467 / Tol2</strain>
    </source>
</reference>
<dbReference type="EMBL" id="FO203503">
    <property type="protein sequence ID" value="CCK81231.1"/>
    <property type="molecule type" value="Genomic_DNA"/>
</dbReference>
<name>K0NIJ6_DESTT</name>
<dbReference type="HOGENOM" id="CLU_2342241_0_0_7"/>
<protein>
    <submittedName>
        <fullName evidence="1">Uncharacterized protein</fullName>
    </submittedName>
</protein>
<evidence type="ECO:0000313" key="1">
    <source>
        <dbReference type="EMBL" id="CCK81231.1"/>
    </source>
</evidence>
<dbReference type="AlphaFoldDB" id="K0NIJ6"/>
<proteinExistence type="predicted"/>
<accession>K0NIJ6</accession>
<dbReference type="RefSeq" id="WP_014958436.1">
    <property type="nucleotide sequence ID" value="NC_018645.1"/>
</dbReference>
<evidence type="ECO:0000313" key="2">
    <source>
        <dbReference type="Proteomes" id="UP000007347"/>
    </source>
</evidence>
<organism evidence="1 2">
    <name type="scientific">Desulfobacula toluolica (strain DSM 7467 / Tol2)</name>
    <dbReference type="NCBI Taxonomy" id="651182"/>
    <lineage>
        <taxon>Bacteria</taxon>
        <taxon>Pseudomonadati</taxon>
        <taxon>Thermodesulfobacteriota</taxon>
        <taxon>Desulfobacteria</taxon>
        <taxon>Desulfobacterales</taxon>
        <taxon>Desulfobacteraceae</taxon>
        <taxon>Desulfobacula</taxon>
    </lineage>
</organism>